<dbReference type="InterPro" id="IPR000014">
    <property type="entry name" value="PAS"/>
</dbReference>
<feature type="domain" description="PAC" evidence="4">
    <location>
        <begin position="459"/>
        <end position="515"/>
    </location>
</feature>
<dbReference type="InterPro" id="IPR003607">
    <property type="entry name" value="HD/PDEase_dom"/>
</dbReference>
<dbReference type="SUPFAM" id="SSF109604">
    <property type="entry name" value="HD-domain/PDEase-like"/>
    <property type="match status" value="1"/>
</dbReference>
<dbReference type="AlphaFoldDB" id="A0A6L5XI34"/>
<evidence type="ECO:0000256" key="1">
    <source>
        <dbReference type="SAM" id="MobiDB-lite"/>
    </source>
</evidence>
<dbReference type="NCBIfam" id="TIGR00229">
    <property type="entry name" value="sensory_box"/>
    <property type="match status" value="1"/>
</dbReference>
<dbReference type="SUPFAM" id="SSF55785">
    <property type="entry name" value="PYP-like sensor domain (PAS domain)"/>
    <property type="match status" value="1"/>
</dbReference>
<dbReference type="InterPro" id="IPR035965">
    <property type="entry name" value="PAS-like_dom_sf"/>
</dbReference>
<feature type="transmembrane region" description="Helical" evidence="2">
    <location>
        <begin position="348"/>
        <end position="371"/>
    </location>
</feature>
<dbReference type="CDD" id="cd00130">
    <property type="entry name" value="PAS"/>
    <property type="match status" value="1"/>
</dbReference>
<evidence type="ECO:0000259" key="5">
    <source>
        <dbReference type="PROSITE" id="PS51832"/>
    </source>
</evidence>
<accession>A0A6L5XI34</accession>
<evidence type="ECO:0000313" key="7">
    <source>
        <dbReference type="Proteomes" id="UP000477488"/>
    </source>
</evidence>
<comment type="caution">
    <text evidence="6">The sequence shown here is derived from an EMBL/GenBank/DDBJ whole genome shotgun (WGS) entry which is preliminary data.</text>
</comment>
<feature type="domain" description="HD-GYP" evidence="5">
    <location>
        <begin position="513"/>
        <end position="708"/>
    </location>
</feature>
<reference evidence="6 7" key="1">
    <citation type="submission" date="2019-09" db="EMBL/GenBank/DDBJ databases">
        <title>In-depth cultivation of the pig gut microbiome towards novel bacterial diversity and tailored functional studies.</title>
        <authorList>
            <person name="Wylensek D."/>
            <person name="Hitch T.C.A."/>
            <person name="Clavel T."/>
        </authorList>
    </citation>
    <scope>NUCLEOTIDE SEQUENCE [LARGE SCALE GENOMIC DNA]</scope>
    <source>
        <strain evidence="6 7">PG-178-WT-4</strain>
    </source>
</reference>
<keyword evidence="7" id="KW-1185">Reference proteome</keyword>
<dbReference type="PANTHER" id="PTHR43155">
    <property type="entry name" value="CYCLIC DI-GMP PHOSPHODIESTERASE PA4108-RELATED"/>
    <property type="match status" value="1"/>
</dbReference>
<evidence type="ECO:0000259" key="3">
    <source>
        <dbReference type="PROSITE" id="PS50112"/>
    </source>
</evidence>
<dbReference type="Pfam" id="PF13487">
    <property type="entry name" value="HD_5"/>
    <property type="match status" value="1"/>
</dbReference>
<keyword evidence="2" id="KW-0472">Membrane</keyword>
<dbReference type="Gene3D" id="3.30.450.20">
    <property type="entry name" value="PAS domain"/>
    <property type="match status" value="1"/>
</dbReference>
<dbReference type="CDD" id="cd00077">
    <property type="entry name" value="HDc"/>
    <property type="match status" value="1"/>
</dbReference>
<dbReference type="InterPro" id="IPR037522">
    <property type="entry name" value="HD_GYP_dom"/>
</dbReference>
<dbReference type="PROSITE" id="PS51832">
    <property type="entry name" value="HD_GYP"/>
    <property type="match status" value="1"/>
</dbReference>
<organism evidence="6 7">
    <name type="scientific">Desulfovibrio porci</name>
    <dbReference type="NCBI Taxonomy" id="2605782"/>
    <lineage>
        <taxon>Bacteria</taxon>
        <taxon>Pseudomonadati</taxon>
        <taxon>Thermodesulfobacteriota</taxon>
        <taxon>Desulfovibrionia</taxon>
        <taxon>Desulfovibrionales</taxon>
        <taxon>Desulfovibrionaceae</taxon>
        <taxon>Desulfovibrio</taxon>
    </lineage>
</organism>
<dbReference type="Gene3D" id="1.10.3210.10">
    <property type="entry name" value="Hypothetical protein af1432"/>
    <property type="match status" value="1"/>
</dbReference>
<dbReference type="Pfam" id="PF08448">
    <property type="entry name" value="PAS_4"/>
    <property type="match status" value="1"/>
</dbReference>
<protein>
    <submittedName>
        <fullName evidence="6">PAS domain-containing protein</fullName>
    </submittedName>
</protein>
<evidence type="ECO:0000256" key="2">
    <source>
        <dbReference type="SAM" id="Phobius"/>
    </source>
</evidence>
<evidence type="ECO:0000259" key="4">
    <source>
        <dbReference type="PROSITE" id="PS50113"/>
    </source>
</evidence>
<dbReference type="PROSITE" id="PS50113">
    <property type="entry name" value="PAC"/>
    <property type="match status" value="1"/>
</dbReference>
<dbReference type="InterPro" id="IPR000700">
    <property type="entry name" value="PAS-assoc_C"/>
</dbReference>
<evidence type="ECO:0000313" key="6">
    <source>
        <dbReference type="EMBL" id="MSS26768.1"/>
    </source>
</evidence>
<keyword evidence="2" id="KW-1133">Transmembrane helix</keyword>
<proteinExistence type="predicted"/>
<gene>
    <name evidence="6" type="ORF">FYJ44_01650</name>
</gene>
<keyword evidence="2" id="KW-0812">Transmembrane</keyword>
<name>A0A6L5XI34_9BACT</name>
<dbReference type="RefSeq" id="WP_154508519.1">
    <property type="nucleotide sequence ID" value="NZ_JAXELC010000055.1"/>
</dbReference>
<sequence length="743" mass="81012">MAQDSTAQSSRRKRRTALIMLALLALVAVSVAVASHWVLQSSRARLLREMEQNMSTQAGNKVALLTVWSGTLKGQVEAFVGLDLLRLFAAEADASGIPAEKLRELALQTEEDVPPPPEALPGFAPGMPGDPAEADTIDPLDNLAPRLPMMRRQLRDFVEKNSLWGAYLLNTRLEVYLAPAAAAQFSEEQRAFLAAVLESGRPVMLPVRRQDGELVMDMAFPLFAPLYVDSSGKRVVSILVATYNVLPVAKAITRTDAGGMFNSGILQSRGQDVQLINPAARSGTLDLPGWRLDGGRLPLALRDEPATGGREVRAYTLALPVPGMPWLVMQSVDAAQAEAQYAGFRKNVLLAAVLVTTLAGIVLVALWWWLVGRHERAVADQMRRLYLVVNQQKQIMDGVNSALSAGIVLNDLSGVIYYVNQSYARMAGLSVDQLRGLPYIQLPPDLARSLVTHTLTVHQTEDMASFTEALPVDGRTRHFLTACSPFRDDKGRMSGVVSVYSDITELVLAQERAQYMITQTVAAFVRSIEAVDPYLCGQSTFTAQLSVTLAYCLGLNDAETLATLRTAASLSQVGMIQLPRELLTKTGALSREERALLERHVEYARHALTGIDFGLPVLEAITQMFERLDGSGYPEGLKGEQICFNARILAVANTFCALLRPRSYRMAHTVEQAMAILNETPRKYDPQVVRALQGFLQTGQGRDFLQKLRAGAGGDDGDNGGESESPSDRKRNGAQTEEGGVRA</sequence>
<feature type="region of interest" description="Disordered" evidence="1">
    <location>
        <begin position="706"/>
        <end position="743"/>
    </location>
</feature>
<dbReference type="PANTHER" id="PTHR43155:SF2">
    <property type="entry name" value="CYCLIC DI-GMP PHOSPHODIESTERASE PA4108"/>
    <property type="match status" value="1"/>
</dbReference>
<dbReference type="PROSITE" id="PS50112">
    <property type="entry name" value="PAS"/>
    <property type="match status" value="1"/>
</dbReference>
<dbReference type="Proteomes" id="UP000477488">
    <property type="component" value="Unassembled WGS sequence"/>
</dbReference>
<feature type="domain" description="PAS" evidence="3">
    <location>
        <begin position="391"/>
        <end position="436"/>
    </location>
</feature>
<dbReference type="InterPro" id="IPR013656">
    <property type="entry name" value="PAS_4"/>
</dbReference>
<dbReference type="EMBL" id="VUMH01000001">
    <property type="protein sequence ID" value="MSS26768.1"/>
    <property type="molecule type" value="Genomic_DNA"/>
</dbReference>